<dbReference type="AlphaFoldDB" id="A0A511B0A3"/>
<dbReference type="EMBL" id="BJUZ01000002">
    <property type="protein sequence ID" value="GEK93878.1"/>
    <property type="molecule type" value="Genomic_DNA"/>
</dbReference>
<keyword evidence="3" id="KW-1185">Reference proteome</keyword>
<dbReference type="Proteomes" id="UP000321230">
    <property type="component" value="Unassembled WGS sequence"/>
</dbReference>
<dbReference type="RefSeq" id="WP_146796181.1">
    <property type="nucleotide sequence ID" value="NZ_BARC01000003.1"/>
</dbReference>
<feature type="transmembrane region" description="Helical" evidence="1">
    <location>
        <begin position="12"/>
        <end position="38"/>
    </location>
</feature>
<organism evidence="2 3">
    <name type="scientific">Gluconobacter wancherniae NBRC 103581</name>
    <dbReference type="NCBI Taxonomy" id="656744"/>
    <lineage>
        <taxon>Bacteria</taxon>
        <taxon>Pseudomonadati</taxon>
        <taxon>Pseudomonadota</taxon>
        <taxon>Alphaproteobacteria</taxon>
        <taxon>Acetobacterales</taxon>
        <taxon>Acetobacteraceae</taxon>
        <taxon>Gluconobacter</taxon>
    </lineage>
</organism>
<keyword evidence="1" id="KW-1133">Transmembrane helix</keyword>
<evidence type="ECO:0008006" key="4">
    <source>
        <dbReference type="Google" id="ProtNLM"/>
    </source>
</evidence>
<evidence type="ECO:0000313" key="3">
    <source>
        <dbReference type="Proteomes" id="UP000321230"/>
    </source>
</evidence>
<reference evidence="2 3" key="1">
    <citation type="submission" date="2019-07" db="EMBL/GenBank/DDBJ databases">
        <title>Whole genome shotgun sequence of Gluconobacter wancherniae NBRC 103581.</title>
        <authorList>
            <person name="Hosoyama A."/>
            <person name="Uohara A."/>
            <person name="Ohji S."/>
            <person name="Ichikawa N."/>
        </authorList>
    </citation>
    <scope>NUCLEOTIDE SEQUENCE [LARGE SCALE GENOMIC DNA]</scope>
    <source>
        <strain evidence="2 3">NBRC 103581</strain>
    </source>
</reference>
<keyword evidence="1" id="KW-0472">Membrane</keyword>
<feature type="transmembrane region" description="Helical" evidence="1">
    <location>
        <begin position="44"/>
        <end position="61"/>
    </location>
</feature>
<accession>A0A511B0A3</accession>
<gene>
    <name evidence="2" type="ORF">GWA01_16480</name>
</gene>
<dbReference type="OrthoDB" id="7027411at2"/>
<name>A0A511B0A3_9PROT</name>
<proteinExistence type="predicted"/>
<comment type="caution">
    <text evidence="2">The sequence shown here is derived from an EMBL/GenBank/DDBJ whole genome shotgun (WGS) entry which is preliminary data.</text>
</comment>
<feature type="transmembrane region" description="Helical" evidence="1">
    <location>
        <begin position="68"/>
        <end position="86"/>
    </location>
</feature>
<protein>
    <recommendedName>
        <fullName evidence="4">Glycerol dehydrogenase</fullName>
    </recommendedName>
</protein>
<feature type="transmembrane region" description="Helical" evidence="1">
    <location>
        <begin position="92"/>
        <end position="113"/>
    </location>
</feature>
<keyword evidence="1" id="KW-0812">Transmembrane</keyword>
<evidence type="ECO:0000313" key="2">
    <source>
        <dbReference type="EMBL" id="GEK93878.1"/>
    </source>
</evidence>
<sequence length="127" mass="13473">MSNNFGSRKPAEWLTLALAIVIILLGLPMVIMGAQLAMLGGSDYYVICGIVVVAAGVLILMSRLLGAFLYLAALAGTWLWAFYEVGVDPVGLLPRVFGPTILGILVVCAIPVLRRMEARRTTVGGAI</sequence>
<evidence type="ECO:0000256" key="1">
    <source>
        <dbReference type="SAM" id="Phobius"/>
    </source>
</evidence>